<sequence length="53" mass="6280">MTRIKLVILKHFSASPPLFQKAFISIYTSFLRCFYGSRGRLTTFLHYQLKKHS</sequence>
<reference evidence="1 2" key="1">
    <citation type="submission" date="2019-05" db="EMBL/GenBank/DDBJ databases">
        <title>Another draft genome of Portunus trituberculatus and its Hox gene families provides insights of decapod evolution.</title>
        <authorList>
            <person name="Jeong J.-H."/>
            <person name="Song I."/>
            <person name="Kim S."/>
            <person name="Choi T."/>
            <person name="Kim D."/>
            <person name="Ryu S."/>
            <person name="Kim W."/>
        </authorList>
    </citation>
    <scope>NUCLEOTIDE SEQUENCE [LARGE SCALE GENOMIC DNA]</scope>
    <source>
        <tissue evidence="1">Muscle</tissue>
    </source>
</reference>
<keyword evidence="2" id="KW-1185">Reference proteome</keyword>
<accession>A0A5B7E4N1</accession>
<name>A0A5B7E4N1_PORTR</name>
<comment type="caution">
    <text evidence="1">The sequence shown here is derived from an EMBL/GenBank/DDBJ whole genome shotgun (WGS) entry which is preliminary data.</text>
</comment>
<protein>
    <submittedName>
        <fullName evidence="1">Uncharacterized protein</fullName>
    </submittedName>
</protein>
<evidence type="ECO:0000313" key="1">
    <source>
        <dbReference type="EMBL" id="MPC28950.1"/>
    </source>
</evidence>
<gene>
    <name evidence="1" type="ORF">E2C01_022166</name>
</gene>
<evidence type="ECO:0000313" key="2">
    <source>
        <dbReference type="Proteomes" id="UP000324222"/>
    </source>
</evidence>
<dbReference type="EMBL" id="VSRR010001992">
    <property type="protein sequence ID" value="MPC28950.1"/>
    <property type="molecule type" value="Genomic_DNA"/>
</dbReference>
<dbReference type="Proteomes" id="UP000324222">
    <property type="component" value="Unassembled WGS sequence"/>
</dbReference>
<proteinExistence type="predicted"/>
<dbReference type="AlphaFoldDB" id="A0A5B7E4N1"/>
<organism evidence="1 2">
    <name type="scientific">Portunus trituberculatus</name>
    <name type="common">Swimming crab</name>
    <name type="synonym">Neptunus trituberculatus</name>
    <dbReference type="NCBI Taxonomy" id="210409"/>
    <lineage>
        <taxon>Eukaryota</taxon>
        <taxon>Metazoa</taxon>
        <taxon>Ecdysozoa</taxon>
        <taxon>Arthropoda</taxon>
        <taxon>Crustacea</taxon>
        <taxon>Multicrustacea</taxon>
        <taxon>Malacostraca</taxon>
        <taxon>Eumalacostraca</taxon>
        <taxon>Eucarida</taxon>
        <taxon>Decapoda</taxon>
        <taxon>Pleocyemata</taxon>
        <taxon>Brachyura</taxon>
        <taxon>Eubrachyura</taxon>
        <taxon>Portunoidea</taxon>
        <taxon>Portunidae</taxon>
        <taxon>Portuninae</taxon>
        <taxon>Portunus</taxon>
    </lineage>
</organism>